<dbReference type="SMART" id="SM00270">
    <property type="entry name" value="ChtBD1"/>
    <property type="match status" value="1"/>
</dbReference>
<dbReference type="PROSITE" id="PS51910">
    <property type="entry name" value="GH18_2"/>
    <property type="match status" value="1"/>
</dbReference>
<keyword evidence="3" id="KW-0147">Chitin-binding</keyword>
<feature type="region of interest" description="Disordered" evidence="6">
    <location>
        <begin position="421"/>
        <end position="444"/>
    </location>
</feature>
<dbReference type="InterPro" id="IPR053214">
    <property type="entry name" value="LysM12-like"/>
</dbReference>
<accession>A0A1L9PBS8</accession>
<dbReference type="SUPFAM" id="SSF54106">
    <property type="entry name" value="LysM domain"/>
    <property type="match status" value="2"/>
</dbReference>
<dbReference type="SUPFAM" id="SSF51445">
    <property type="entry name" value="(Trans)glycosidases"/>
    <property type="match status" value="1"/>
</dbReference>
<evidence type="ECO:0000256" key="1">
    <source>
        <dbReference type="ARBA" id="ARBA00008682"/>
    </source>
</evidence>
<dbReference type="Proteomes" id="UP000184073">
    <property type="component" value="Unassembled WGS sequence"/>
</dbReference>
<dbReference type="InterPro" id="IPR036861">
    <property type="entry name" value="Endochitinase-like_sf"/>
</dbReference>
<dbReference type="SUPFAM" id="SSF57016">
    <property type="entry name" value="Plant lectins/antimicrobial peptides"/>
    <property type="match status" value="1"/>
</dbReference>
<keyword evidence="5" id="KW-0326">Glycosidase</keyword>
<evidence type="ECO:0000256" key="7">
    <source>
        <dbReference type="SAM" id="SignalP"/>
    </source>
</evidence>
<feature type="chain" id="PRO_5012137576" description="chitinase" evidence="7">
    <location>
        <begin position="19"/>
        <end position="1299"/>
    </location>
</feature>
<dbReference type="PANTHER" id="PTHR47700:SF2">
    <property type="entry name" value="CHITINASE"/>
    <property type="match status" value="1"/>
</dbReference>
<dbReference type="CDD" id="cd00118">
    <property type="entry name" value="LysM"/>
    <property type="match status" value="2"/>
</dbReference>
<name>A0A1L9PBS8_ASPVE</name>
<dbReference type="InterPro" id="IPR001223">
    <property type="entry name" value="Glyco_hydro18_cat"/>
</dbReference>
<protein>
    <recommendedName>
        <fullName evidence="2">chitinase</fullName>
        <ecNumber evidence="2">3.2.1.14</ecNumber>
    </recommendedName>
</protein>
<dbReference type="VEuPathDB" id="FungiDB:ASPVEDRAFT_80535"/>
<evidence type="ECO:0000313" key="10">
    <source>
        <dbReference type="EMBL" id="OJI98905.1"/>
    </source>
</evidence>
<evidence type="ECO:0000259" key="8">
    <source>
        <dbReference type="PROSITE" id="PS51782"/>
    </source>
</evidence>
<dbReference type="GeneID" id="63732404"/>
<dbReference type="SMART" id="SM00636">
    <property type="entry name" value="Glyco_18"/>
    <property type="match status" value="1"/>
</dbReference>
<dbReference type="Pfam" id="PF01476">
    <property type="entry name" value="LysM"/>
    <property type="match status" value="2"/>
</dbReference>
<dbReference type="InterPro" id="IPR018392">
    <property type="entry name" value="LysM"/>
</dbReference>
<evidence type="ECO:0000256" key="3">
    <source>
        <dbReference type="ARBA" id="ARBA00022669"/>
    </source>
</evidence>
<feature type="domain" description="LysM" evidence="8">
    <location>
        <begin position="366"/>
        <end position="416"/>
    </location>
</feature>
<dbReference type="CDD" id="cd02878">
    <property type="entry name" value="GH18_zymocin_alpha"/>
    <property type="match status" value="1"/>
</dbReference>
<dbReference type="InterPro" id="IPR036779">
    <property type="entry name" value="LysM_dom_sf"/>
</dbReference>
<gene>
    <name evidence="10" type="ORF">ASPVEDRAFT_80535</name>
</gene>
<feature type="domain" description="LysM" evidence="8">
    <location>
        <begin position="302"/>
        <end position="347"/>
    </location>
</feature>
<dbReference type="InterPro" id="IPR011583">
    <property type="entry name" value="Chitinase_II/V-like_cat"/>
</dbReference>
<dbReference type="SUPFAM" id="SSF54556">
    <property type="entry name" value="Chitinase insertion domain"/>
    <property type="match status" value="1"/>
</dbReference>
<evidence type="ECO:0000259" key="9">
    <source>
        <dbReference type="PROSITE" id="PS51910"/>
    </source>
</evidence>
<dbReference type="InterPro" id="IPR001002">
    <property type="entry name" value="Chitin-bd_1"/>
</dbReference>
<keyword evidence="7" id="KW-0732">Signal</keyword>
<feature type="domain" description="GH18" evidence="9">
    <location>
        <begin position="514"/>
        <end position="906"/>
    </location>
</feature>
<dbReference type="Pfam" id="PF00704">
    <property type="entry name" value="Glyco_hydro_18"/>
    <property type="match status" value="1"/>
</dbReference>
<dbReference type="PANTHER" id="PTHR47700">
    <property type="entry name" value="V CHITINASE, PUTATIVE (AFU_ORTHOLOGUE AFUA_6G13720)-RELATED"/>
    <property type="match status" value="1"/>
</dbReference>
<proteinExistence type="inferred from homology"/>
<evidence type="ECO:0000256" key="4">
    <source>
        <dbReference type="ARBA" id="ARBA00023026"/>
    </source>
</evidence>
<dbReference type="SMART" id="SM00257">
    <property type="entry name" value="LysM"/>
    <property type="match status" value="2"/>
</dbReference>
<dbReference type="GO" id="GO:0008843">
    <property type="term" value="F:endochitinase activity"/>
    <property type="evidence" value="ECO:0007669"/>
    <property type="project" value="UniProtKB-EC"/>
</dbReference>
<evidence type="ECO:0000313" key="11">
    <source>
        <dbReference type="Proteomes" id="UP000184073"/>
    </source>
</evidence>
<dbReference type="PROSITE" id="PS51782">
    <property type="entry name" value="LYSM"/>
    <property type="match status" value="2"/>
</dbReference>
<feature type="signal peptide" evidence="7">
    <location>
        <begin position="1"/>
        <end position="18"/>
    </location>
</feature>
<organism evidence="10 11">
    <name type="scientific">Aspergillus versicolor CBS 583.65</name>
    <dbReference type="NCBI Taxonomy" id="1036611"/>
    <lineage>
        <taxon>Eukaryota</taxon>
        <taxon>Fungi</taxon>
        <taxon>Dikarya</taxon>
        <taxon>Ascomycota</taxon>
        <taxon>Pezizomycotina</taxon>
        <taxon>Eurotiomycetes</taxon>
        <taxon>Eurotiomycetidae</taxon>
        <taxon>Eurotiales</taxon>
        <taxon>Aspergillaceae</taxon>
        <taxon>Aspergillus</taxon>
        <taxon>Aspergillus subgen. Nidulantes</taxon>
    </lineage>
</organism>
<evidence type="ECO:0000256" key="6">
    <source>
        <dbReference type="SAM" id="MobiDB-lite"/>
    </source>
</evidence>
<dbReference type="EMBL" id="KV878126">
    <property type="protein sequence ID" value="OJI98905.1"/>
    <property type="molecule type" value="Genomic_DNA"/>
</dbReference>
<dbReference type="GO" id="GO:0008061">
    <property type="term" value="F:chitin binding"/>
    <property type="evidence" value="ECO:0007669"/>
    <property type="project" value="UniProtKB-KW"/>
</dbReference>
<sequence length="1299" mass="141222">MVRLTPIILVAVSSVVAGHYHAGPLVDGCPQPCRSVGPNPSNWTHLHGTGDLTLCEKPLLFDLNIKNDLALSPTIRSCAVEGADMDFSEISRLRSKDSNDSNTSLRWEDVDQEGPDAVEEAIRSDPTCGATGTQIKVGLRTGPRSVLDAGEEAAAAAKLLAKYIANSASCGRNILFAKSGSAIVAAFTGSEVQKASFDDLGEVFGKELQSGTQVIEVCHPADTSDQTVGLFAINSLDELPDAQSALVEWAEGSCKIDETEEGTAQRVSLKVLVADEAPTTAEKRDEDMSPVRGLLATRAECKTTEVKKGDSCASLAKRCKISGATFTKYNPDKGLCGNLAPKQLVCCSKGSLPDLKPKPQKDGTCATYKVSTNDGCESIGARYGLKENDIKSLNKATWGFAGCGKNSLQPGQIICLSKGNTPMPSPLKDATRGPRNPGTKKPNGKFDGFDLVKLNPCPLKACCSGWGFCGTTSEFCTKDAADTGAPGAIKPGKNGCISNCGMEIVGNDEKPEAALRVAYFEAFNIERDCLRMDATEIPVAKKIFDGNPWVGLDPIYVAPDHNIVHFAFAGITKDFEVTFDKGIKEQFDKFMDMEAPWLKVLSFGGWAESTDPETFQLYKDAVKKANREKFSDNVVKFAKDKGLYGLDFDWEYPGAPDIPGVPDGGDDEPEAYLEFLKLVRKKLGTDHHSVSVALPASYWYLKPFPVDKMAKYVDYFVYMTYDLHGQWDYGNEYASPGCKKGNCLRSHVNKTETENSLAMITKAGVPASKIVVGVTSYARSFGMKDSKCTGPTCTFTGSFNESTAEAGHCTNTRGYISNVELKEISDMHDEGYDGVEVKKWYDKDSDSDIMVYGTQGKLTTWAGWMSDETKKRRVDWITDLNFGGTVDWALDLGTFYKGPKPEEGDPEAALWDIPDNSCDPNQWPVNLDEFEIAPELVPGPCRAMVLLNFLIDELAVATEAYEEASKGFDDKFKYYAEWVKDNINPSLDTFMKGNGTEFMDCKWSSQSGTVDKHGDGPCTEMDLDGGNGSASQYPDNSVTYTVRDEEGFYKKLEADTGILKDWIYWKDKHDVRYPGCPCPQPPNCEVCGGDFYHNYPRAKDYDDIDVVNPKELIDEAVPSTEELEWAIIETYIEMTMGGLDADEDDVVTAFSMPVFMLQDAAKQIEEIKKIGAEVGDAKKKELILNIVSIVLVVIPFVGEATAALGGAAAIARAALVIGETGNIAMSVYEIVDNPESAPFAILGIIGSASVIRTTGVRKAFSQAAGARRALSADKMKAFGPAFVKKDAQVQRILKGCTVR</sequence>
<evidence type="ECO:0000256" key="5">
    <source>
        <dbReference type="ARBA" id="ARBA00023295"/>
    </source>
</evidence>
<dbReference type="PROSITE" id="PS00026">
    <property type="entry name" value="CHIT_BIND_I_1"/>
    <property type="match status" value="1"/>
</dbReference>
<comment type="similarity">
    <text evidence="1">Belongs to the glycosyl hydrolase 18 family. Chitinase class V subfamily.</text>
</comment>
<dbReference type="Gene3D" id="3.10.350.10">
    <property type="entry name" value="LysM domain"/>
    <property type="match status" value="2"/>
</dbReference>
<evidence type="ECO:0000256" key="2">
    <source>
        <dbReference type="ARBA" id="ARBA00012729"/>
    </source>
</evidence>
<dbReference type="CDD" id="cd00035">
    <property type="entry name" value="ChtBD1"/>
    <property type="match status" value="1"/>
</dbReference>
<dbReference type="InterPro" id="IPR018371">
    <property type="entry name" value="Chitin-binding_1_CS"/>
</dbReference>
<dbReference type="Gene3D" id="3.30.60.10">
    <property type="entry name" value="Endochitinase-like"/>
    <property type="match status" value="1"/>
</dbReference>
<keyword evidence="4" id="KW-0843">Virulence</keyword>
<keyword evidence="11" id="KW-1185">Reference proteome</keyword>
<keyword evidence="5" id="KW-0378">Hydrolase</keyword>
<dbReference type="Gene3D" id="3.10.50.10">
    <property type="match status" value="1"/>
</dbReference>
<dbReference type="InterPro" id="IPR017853">
    <property type="entry name" value="GH"/>
</dbReference>
<dbReference type="Pfam" id="PF00187">
    <property type="entry name" value="Chitin_bind_1"/>
    <property type="match status" value="1"/>
</dbReference>
<dbReference type="Gene3D" id="3.20.20.80">
    <property type="entry name" value="Glycosidases"/>
    <property type="match status" value="1"/>
</dbReference>
<dbReference type="InterPro" id="IPR029070">
    <property type="entry name" value="Chitinase_insertion_sf"/>
</dbReference>
<dbReference type="EC" id="3.2.1.14" evidence="2"/>
<dbReference type="STRING" id="1036611.A0A1L9PBS8"/>
<dbReference type="GO" id="GO:0005975">
    <property type="term" value="P:carbohydrate metabolic process"/>
    <property type="evidence" value="ECO:0007669"/>
    <property type="project" value="InterPro"/>
</dbReference>
<dbReference type="OrthoDB" id="73875at2759"/>
<reference evidence="11" key="1">
    <citation type="journal article" date="2017" name="Genome Biol.">
        <title>Comparative genomics reveals high biological diversity and specific adaptations in the industrially and medically important fungal genus Aspergillus.</title>
        <authorList>
            <person name="de Vries R.P."/>
            <person name="Riley R."/>
            <person name="Wiebenga A."/>
            <person name="Aguilar-Osorio G."/>
            <person name="Amillis S."/>
            <person name="Uchima C.A."/>
            <person name="Anderluh G."/>
            <person name="Asadollahi M."/>
            <person name="Askin M."/>
            <person name="Barry K."/>
            <person name="Battaglia E."/>
            <person name="Bayram O."/>
            <person name="Benocci T."/>
            <person name="Braus-Stromeyer S.A."/>
            <person name="Caldana C."/>
            <person name="Canovas D."/>
            <person name="Cerqueira G.C."/>
            <person name="Chen F."/>
            <person name="Chen W."/>
            <person name="Choi C."/>
            <person name="Clum A."/>
            <person name="Dos Santos R.A."/>
            <person name="Damasio A.R."/>
            <person name="Diallinas G."/>
            <person name="Emri T."/>
            <person name="Fekete E."/>
            <person name="Flipphi M."/>
            <person name="Freyberg S."/>
            <person name="Gallo A."/>
            <person name="Gournas C."/>
            <person name="Habgood R."/>
            <person name="Hainaut M."/>
            <person name="Harispe M.L."/>
            <person name="Henrissat B."/>
            <person name="Hilden K.S."/>
            <person name="Hope R."/>
            <person name="Hossain A."/>
            <person name="Karabika E."/>
            <person name="Karaffa L."/>
            <person name="Karanyi Z."/>
            <person name="Krasevec N."/>
            <person name="Kuo A."/>
            <person name="Kusch H."/>
            <person name="LaButti K."/>
            <person name="Lagendijk E.L."/>
            <person name="Lapidus A."/>
            <person name="Levasseur A."/>
            <person name="Lindquist E."/>
            <person name="Lipzen A."/>
            <person name="Logrieco A.F."/>
            <person name="MacCabe A."/>
            <person name="Maekelae M.R."/>
            <person name="Malavazi I."/>
            <person name="Melin P."/>
            <person name="Meyer V."/>
            <person name="Mielnichuk N."/>
            <person name="Miskei M."/>
            <person name="Molnar A.P."/>
            <person name="Mule G."/>
            <person name="Ngan C.Y."/>
            <person name="Orejas M."/>
            <person name="Orosz E."/>
            <person name="Ouedraogo J.P."/>
            <person name="Overkamp K.M."/>
            <person name="Park H.-S."/>
            <person name="Perrone G."/>
            <person name="Piumi F."/>
            <person name="Punt P.J."/>
            <person name="Ram A.F."/>
            <person name="Ramon A."/>
            <person name="Rauscher S."/>
            <person name="Record E."/>
            <person name="Riano-Pachon D.M."/>
            <person name="Robert V."/>
            <person name="Roehrig J."/>
            <person name="Ruller R."/>
            <person name="Salamov A."/>
            <person name="Salih N.S."/>
            <person name="Samson R.A."/>
            <person name="Sandor E."/>
            <person name="Sanguinetti M."/>
            <person name="Schuetze T."/>
            <person name="Sepcic K."/>
            <person name="Shelest E."/>
            <person name="Sherlock G."/>
            <person name="Sophianopoulou V."/>
            <person name="Squina F.M."/>
            <person name="Sun H."/>
            <person name="Susca A."/>
            <person name="Todd R.B."/>
            <person name="Tsang A."/>
            <person name="Unkles S.E."/>
            <person name="van de Wiele N."/>
            <person name="van Rossen-Uffink D."/>
            <person name="Oliveira J.V."/>
            <person name="Vesth T.C."/>
            <person name="Visser J."/>
            <person name="Yu J.-H."/>
            <person name="Zhou M."/>
            <person name="Andersen M.R."/>
            <person name="Archer D.B."/>
            <person name="Baker S.E."/>
            <person name="Benoit I."/>
            <person name="Brakhage A.A."/>
            <person name="Braus G.H."/>
            <person name="Fischer R."/>
            <person name="Frisvad J.C."/>
            <person name="Goldman G.H."/>
            <person name="Houbraken J."/>
            <person name="Oakley B."/>
            <person name="Pocsi I."/>
            <person name="Scazzocchio C."/>
            <person name="Seiboth B."/>
            <person name="vanKuyk P.A."/>
            <person name="Wortman J."/>
            <person name="Dyer P.S."/>
            <person name="Grigoriev I.V."/>
        </authorList>
    </citation>
    <scope>NUCLEOTIDE SEQUENCE [LARGE SCALE GENOMIC DNA]</scope>
    <source>
        <strain evidence="11">CBS 583.65</strain>
    </source>
</reference>
<dbReference type="RefSeq" id="XP_040664668.1">
    <property type="nucleotide sequence ID" value="XM_040816893.1"/>
</dbReference>